<sequence>MYKKICSFLLCSVVLFNCVKPSIAQSSPLVFTSFKVLEDSLMLFDKTRNRQIPVALYFPQSTKKLKNQPLIIVSHGYWQNKGGSNKAYTSIAKYLVTHGYFVASIQHELPNDDLIPTTGIPQIVRRPFWERGSDNILFVLNELKKTQSQLDFKHVILIGHSNGGDMSVLFAHKHPDLVYKVISLDSRRMPFPRTAQPKLYSLRSSDQVADEGVLPSLEEQKKYGITIIKLNNTIHNDMDDNANEAQRKEINEYIMRFLK</sequence>
<organism evidence="3 4">
    <name type="scientific">Arcicella rosea</name>
    <dbReference type="NCBI Taxonomy" id="502909"/>
    <lineage>
        <taxon>Bacteria</taxon>
        <taxon>Pseudomonadati</taxon>
        <taxon>Bacteroidota</taxon>
        <taxon>Cytophagia</taxon>
        <taxon>Cytophagales</taxon>
        <taxon>Flectobacillaceae</taxon>
        <taxon>Arcicella</taxon>
    </lineage>
</organism>
<dbReference type="Gene3D" id="3.40.50.1820">
    <property type="entry name" value="alpha/beta hydrolase"/>
    <property type="match status" value="1"/>
</dbReference>
<accession>A0A841EI62</accession>
<feature type="domain" description="AB hydrolase-1" evidence="2">
    <location>
        <begin position="138"/>
        <end position="194"/>
    </location>
</feature>
<comment type="caution">
    <text evidence="3">The sequence shown here is derived from an EMBL/GenBank/DDBJ whole genome shotgun (WGS) entry which is preliminary data.</text>
</comment>
<dbReference type="Proteomes" id="UP000524404">
    <property type="component" value="Unassembled WGS sequence"/>
</dbReference>
<dbReference type="InterPro" id="IPR000073">
    <property type="entry name" value="AB_hydrolase_1"/>
</dbReference>
<keyword evidence="1" id="KW-0732">Signal</keyword>
<dbReference type="SUPFAM" id="SSF53474">
    <property type="entry name" value="alpha/beta-Hydrolases"/>
    <property type="match status" value="1"/>
</dbReference>
<keyword evidence="3" id="KW-0378">Hydrolase</keyword>
<dbReference type="Pfam" id="PF00561">
    <property type="entry name" value="Abhydrolase_1"/>
    <property type="match status" value="1"/>
</dbReference>
<dbReference type="EMBL" id="JACHKT010000010">
    <property type="protein sequence ID" value="MBB6003112.1"/>
    <property type="molecule type" value="Genomic_DNA"/>
</dbReference>
<dbReference type="InterPro" id="IPR029058">
    <property type="entry name" value="AB_hydrolase_fold"/>
</dbReference>
<evidence type="ECO:0000313" key="3">
    <source>
        <dbReference type="EMBL" id="MBB6003112.1"/>
    </source>
</evidence>
<reference evidence="3 4" key="1">
    <citation type="submission" date="2020-08" db="EMBL/GenBank/DDBJ databases">
        <title>Functional genomics of gut bacteria from endangered species of beetles.</title>
        <authorList>
            <person name="Carlos-Shanley C."/>
        </authorList>
    </citation>
    <scope>NUCLEOTIDE SEQUENCE [LARGE SCALE GENOMIC DNA]</scope>
    <source>
        <strain evidence="3 4">S00070</strain>
    </source>
</reference>
<keyword evidence="4" id="KW-1185">Reference proteome</keyword>
<gene>
    <name evidence="3" type="ORF">HNP25_001764</name>
</gene>
<evidence type="ECO:0000313" key="4">
    <source>
        <dbReference type="Proteomes" id="UP000524404"/>
    </source>
</evidence>
<name>A0A841EI62_9BACT</name>
<proteinExistence type="predicted"/>
<evidence type="ECO:0000256" key="1">
    <source>
        <dbReference type="SAM" id="SignalP"/>
    </source>
</evidence>
<protein>
    <submittedName>
        <fullName evidence="3">Putative dienelactone hydrolase</fullName>
    </submittedName>
</protein>
<feature type="chain" id="PRO_5032773348" evidence="1">
    <location>
        <begin position="27"/>
        <end position="259"/>
    </location>
</feature>
<dbReference type="RefSeq" id="WP_184133354.1">
    <property type="nucleotide sequence ID" value="NZ_JACHKT010000010.1"/>
</dbReference>
<evidence type="ECO:0000259" key="2">
    <source>
        <dbReference type="Pfam" id="PF00561"/>
    </source>
</evidence>
<dbReference type="GO" id="GO:0016787">
    <property type="term" value="F:hydrolase activity"/>
    <property type="evidence" value="ECO:0007669"/>
    <property type="project" value="UniProtKB-KW"/>
</dbReference>
<dbReference type="AlphaFoldDB" id="A0A841EI62"/>
<feature type="signal peptide" evidence="1">
    <location>
        <begin position="1"/>
        <end position="26"/>
    </location>
</feature>